<keyword evidence="2" id="KW-1133">Transmembrane helix</keyword>
<sequence length="404" mass="43317">MQDSGRSPLNRLWCGTAVLGIGASLWAFWLTYDDSRDRAASEREIAQACAGLVSGEDVMDLRGGTVRAATDGGITPTAPAPGWCQVYGVPGPGRSEGLLTLSVRTSADGEPVHTVGDEVSREPFTYDFGEGDPTRRADRPDGRPLGDGSLGSYTDRSVTVRAECAAGTSDEGPGLLTVTARADYDDVSGEDLSRLASLAHGATERVAAALSCETRLTELPDRLEPPSRSLGAADTADGSCAWYGRHPDRTEEHRLPDRALGLPTAPRAAEEYCLLAMSPDRVRSVPLKHEDAADYGDSALTHSPWWLRTASYFGADARSVGRDDLRDEYHALVPGTAGVHGSGVLWASSVCDGEPALHTLTLSYTYDGLLAELRKPLFEAYVTDITDRRGCTDVKLPRESDYRD</sequence>
<evidence type="ECO:0008006" key="5">
    <source>
        <dbReference type="Google" id="ProtNLM"/>
    </source>
</evidence>
<evidence type="ECO:0000313" key="3">
    <source>
        <dbReference type="EMBL" id="OSZ61892.1"/>
    </source>
</evidence>
<comment type="caution">
    <text evidence="3">The sequence shown here is derived from an EMBL/GenBank/DDBJ whole genome shotgun (WGS) entry which is preliminary data.</text>
</comment>
<evidence type="ECO:0000256" key="2">
    <source>
        <dbReference type="SAM" id="Phobius"/>
    </source>
</evidence>
<accession>A0ABX3YPR9</accession>
<evidence type="ECO:0000256" key="1">
    <source>
        <dbReference type="SAM" id="MobiDB-lite"/>
    </source>
</evidence>
<keyword evidence="2" id="KW-0472">Membrane</keyword>
<gene>
    <name evidence="3" type="ORF">OQI_03285</name>
</gene>
<keyword evidence="4" id="KW-1185">Reference proteome</keyword>
<evidence type="ECO:0000313" key="4">
    <source>
        <dbReference type="Proteomes" id="UP000194266"/>
    </source>
</evidence>
<reference evidence="3 4" key="1">
    <citation type="submission" date="2016-12" db="EMBL/GenBank/DDBJ databases">
        <title>Genome Mining:The Detection of Biosynthetic Gene Clusters to Aid in the Expression of Curamycin A produced by Streptomyces sp. strain CZA14.</title>
        <authorList>
            <person name="Durrell K.A."/>
            <person name="Kirby B.M."/>
            <person name="Khan W."/>
            <person name="Mthethwa T."/>
            <person name="Le Roes-Hill M."/>
        </authorList>
    </citation>
    <scope>NUCLEOTIDE SEQUENCE [LARGE SCALE GENOMIC DNA]</scope>
    <source>
        <strain evidence="3 4">CZA14</strain>
    </source>
</reference>
<dbReference type="Proteomes" id="UP000194266">
    <property type="component" value="Unassembled WGS sequence"/>
</dbReference>
<organism evidence="3 4">
    <name type="scientific">Streptomyces pharetrae CZA14</name>
    <dbReference type="NCBI Taxonomy" id="1144883"/>
    <lineage>
        <taxon>Bacteria</taxon>
        <taxon>Bacillati</taxon>
        <taxon>Actinomycetota</taxon>
        <taxon>Actinomycetes</taxon>
        <taxon>Kitasatosporales</taxon>
        <taxon>Streptomycetaceae</taxon>
        <taxon>Streptomyces</taxon>
    </lineage>
</organism>
<feature type="compositionally biased region" description="Basic and acidic residues" evidence="1">
    <location>
        <begin position="132"/>
        <end position="144"/>
    </location>
</feature>
<name>A0ABX3YPR9_9ACTN</name>
<protein>
    <recommendedName>
        <fullName evidence="5">Aromatic ring-opening dioxygenase LigA</fullName>
    </recommendedName>
</protein>
<proteinExistence type="predicted"/>
<feature type="transmembrane region" description="Helical" evidence="2">
    <location>
        <begin position="12"/>
        <end position="32"/>
    </location>
</feature>
<keyword evidence="2" id="KW-0812">Transmembrane</keyword>
<feature type="region of interest" description="Disordered" evidence="1">
    <location>
        <begin position="122"/>
        <end position="153"/>
    </location>
</feature>
<dbReference type="EMBL" id="MRYD01000008">
    <property type="protein sequence ID" value="OSZ61892.1"/>
    <property type="molecule type" value="Genomic_DNA"/>
</dbReference>